<dbReference type="InterPro" id="IPR002156">
    <property type="entry name" value="RNaseH_domain"/>
</dbReference>
<dbReference type="AlphaFoldDB" id="A0AAV2FHK7"/>
<dbReference type="GO" id="GO:0003676">
    <property type="term" value="F:nucleic acid binding"/>
    <property type="evidence" value="ECO:0007669"/>
    <property type="project" value="InterPro"/>
</dbReference>
<keyword evidence="3" id="KW-1185">Reference proteome</keyword>
<sequence length="156" mass="17339">MGNPGLAGAGGVIRDDQGSWVVGFVAQIGEATAGLAELWALFHGLNLAWSHGCLNLQVETDSQLVIQWIKNRVDPLHPHASLLSSIRRCLTRDWLVNITHTYREGNRVADWLSKHSLVYPYGMHELIDPPSDLGRFLHDDEMGVTFERRVVASTSL</sequence>
<dbReference type="InterPro" id="IPR036397">
    <property type="entry name" value="RNaseH_sf"/>
</dbReference>
<dbReference type="Gene3D" id="3.30.420.10">
    <property type="entry name" value="Ribonuclease H-like superfamily/Ribonuclease H"/>
    <property type="match status" value="1"/>
</dbReference>
<dbReference type="EMBL" id="OZ034819">
    <property type="protein sequence ID" value="CAL1397774.1"/>
    <property type="molecule type" value="Genomic_DNA"/>
</dbReference>
<dbReference type="PROSITE" id="PS50879">
    <property type="entry name" value="RNASE_H_1"/>
    <property type="match status" value="1"/>
</dbReference>
<dbReference type="PANTHER" id="PTHR47723:SF13">
    <property type="entry name" value="PUTATIVE-RELATED"/>
    <property type="match status" value="1"/>
</dbReference>
<dbReference type="GO" id="GO:0004523">
    <property type="term" value="F:RNA-DNA hybrid ribonuclease activity"/>
    <property type="evidence" value="ECO:0007669"/>
    <property type="project" value="InterPro"/>
</dbReference>
<dbReference type="CDD" id="cd06222">
    <property type="entry name" value="RNase_H_like"/>
    <property type="match status" value="1"/>
</dbReference>
<name>A0AAV2FHK7_9ROSI</name>
<dbReference type="SUPFAM" id="SSF53098">
    <property type="entry name" value="Ribonuclease H-like"/>
    <property type="match status" value="1"/>
</dbReference>
<protein>
    <recommendedName>
        <fullName evidence="1">RNase H type-1 domain-containing protein</fullName>
    </recommendedName>
</protein>
<proteinExistence type="predicted"/>
<evidence type="ECO:0000313" key="3">
    <source>
        <dbReference type="Proteomes" id="UP001497516"/>
    </source>
</evidence>
<dbReference type="Pfam" id="PF13456">
    <property type="entry name" value="RVT_3"/>
    <property type="match status" value="1"/>
</dbReference>
<dbReference type="PANTHER" id="PTHR47723">
    <property type="entry name" value="OS05G0353850 PROTEIN"/>
    <property type="match status" value="1"/>
</dbReference>
<dbReference type="Proteomes" id="UP001497516">
    <property type="component" value="Chromosome 6"/>
</dbReference>
<evidence type="ECO:0000259" key="1">
    <source>
        <dbReference type="PROSITE" id="PS50879"/>
    </source>
</evidence>
<gene>
    <name evidence="2" type="ORF">LTRI10_LOCUS38045</name>
</gene>
<accession>A0AAV2FHK7</accession>
<reference evidence="2 3" key="1">
    <citation type="submission" date="2024-04" db="EMBL/GenBank/DDBJ databases">
        <authorList>
            <person name="Fracassetti M."/>
        </authorList>
    </citation>
    <scope>NUCLEOTIDE SEQUENCE [LARGE SCALE GENOMIC DNA]</scope>
</reference>
<dbReference type="InterPro" id="IPR053151">
    <property type="entry name" value="RNase_H-like"/>
</dbReference>
<evidence type="ECO:0000313" key="2">
    <source>
        <dbReference type="EMBL" id="CAL1397774.1"/>
    </source>
</evidence>
<dbReference type="InterPro" id="IPR012337">
    <property type="entry name" value="RNaseH-like_sf"/>
</dbReference>
<dbReference type="InterPro" id="IPR044730">
    <property type="entry name" value="RNase_H-like_dom_plant"/>
</dbReference>
<organism evidence="2 3">
    <name type="scientific">Linum trigynum</name>
    <dbReference type="NCBI Taxonomy" id="586398"/>
    <lineage>
        <taxon>Eukaryota</taxon>
        <taxon>Viridiplantae</taxon>
        <taxon>Streptophyta</taxon>
        <taxon>Embryophyta</taxon>
        <taxon>Tracheophyta</taxon>
        <taxon>Spermatophyta</taxon>
        <taxon>Magnoliopsida</taxon>
        <taxon>eudicotyledons</taxon>
        <taxon>Gunneridae</taxon>
        <taxon>Pentapetalae</taxon>
        <taxon>rosids</taxon>
        <taxon>fabids</taxon>
        <taxon>Malpighiales</taxon>
        <taxon>Linaceae</taxon>
        <taxon>Linum</taxon>
    </lineage>
</organism>
<feature type="domain" description="RNase H type-1" evidence="1">
    <location>
        <begin position="1"/>
        <end position="118"/>
    </location>
</feature>